<evidence type="ECO:0000256" key="1">
    <source>
        <dbReference type="ARBA" id="ARBA00010790"/>
    </source>
</evidence>
<feature type="active site" description="Proton donor" evidence="3">
    <location>
        <position position="531"/>
    </location>
</feature>
<sequence length="612" mass="66537">MILVKFCISIVLIVVAGVCDAAEDKSHGLKQGVFGVDASFDYVVVGAGTSGFTLAARLAEQKLKVALIEAGDFYEAVWPVSKIPGAVIIGVGSSPTSTTPIDWNFLTAPIPGANYRKVHYARHKTFGGCSVCNVMVYQRPDNGSMQRWADVVQDESYTFDRVLPFYQRTPTFYPPNNELRPPNATVQYNPDAFSPSGEPLQVSYPIDSIPFSSWMDRGIQAIGIPQIQDLNSGSSEAAFVGADGDRLATLTIYKTTMAKRILFDANKKATGVKVRTGTSTYTLHASHEVIISAGAFQSPQLLMVSGIGPSEALSPHNISQIVELPGVGQNMWEHVLFAPTYRVSIPTNTEIPNNPVFAAEQAALYFTLHRGLFTNPGADYLAFEKIPDHLREQFSAATLRNLSWFPPSWPEAEYISFAVYVGDLSDPFFDQPKDGFMYASILGAVVAPTSRGSVTLKSNDTDTLPIVQPNWLATESDAQLAVAIFRRLREAWHSEGLAPIVIGEEYFPGPKVQTDEQILQAIRQNAMTVWHASCTCKMGVRNDSMAVVDHRARVFGVSDLRVVDASAFPILPPGHPQSTCYMLAEKIAADIIQGPGDGDGDDGDDDGDNGDD</sequence>
<evidence type="ECO:0000256" key="5">
    <source>
        <dbReference type="SAM" id="MobiDB-lite"/>
    </source>
</evidence>
<dbReference type="STRING" id="1450537.A0A395HJ35"/>
<keyword evidence="9" id="KW-1185">Reference proteome</keyword>
<dbReference type="PROSITE" id="PS00624">
    <property type="entry name" value="GMC_OXRED_2"/>
    <property type="match status" value="1"/>
</dbReference>
<evidence type="ECO:0000256" key="4">
    <source>
        <dbReference type="PIRSR" id="PIRSR000137-2"/>
    </source>
</evidence>
<comment type="cofactor">
    <cofactor evidence="4">
        <name>FAD</name>
        <dbReference type="ChEBI" id="CHEBI:57692"/>
    </cofactor>
</comment>
<evidence type="ECO:0000256" key="2">
    <source>
        <dbReference type="ARBA" id="ARBA00023180"/>
    </source>
</evidence>
<keyword evidence="6" id="KW-0732">Signal</keyword>
<dbReference type="Gene3D" id="3.50.50.60">
    <property type="entry name" value="FAD/NAD(P)-binding domain"/>
    <property type="match status" value="1"/>
</dbReference>
<dbReference type="SUPFAM" id="SSF54373">
    <property type="entry name" value="FAD-linked reductases, C-terminal domain"/>
    <property type="match status" value="1"/>
</dbReference>
<dbReference type="RefSeq" id="XP_025547096.1">
    <property type="nucleotide sequence ID" value="XM_025694224.1"/>
</dbReference>
<dbReference type="Pfam" id="PF05199">
    <property type="entry name" value="GMC_oxred_C"/>
    <property type="match status" value="1"/>
</dbReference>
<dbReference type="VEuPathDB" id="FungiDB:BO97DRAFT_399166"/>
<feature type="binding site" evidence="4">
    <location>
        <begin position="530"/>
        <end position="531"/>
    </location>
    <ligand>
        <name>FAD</name>
        <dbReference type="ChEBI" id="CHEBI:57692"/>
    </ligand>
</feature>
<keyword evidence="4" id="KW-0285">Flavoprotein</keyword>
<reference evidence="8 9" key="1">
    <citation type="submission" date="2018-02" db="EMBL/GenBank/DDBJ databases">
        <title>The genomes of Aspergillus section Nigri reveals drivers in fungal speciation.</title>
        <authorList>
            <consortium name="DOE Joint Genome Institute"/>
            <person name="Vesth T.C."/>
            <person name="Nybo J."/>
            <person name="Theobald S."/>
            <person name="Brandl J."/>
            <person name="Frisvad J.C."/>
            <person name="Nielsen K.F."/>
            <person name="Lyhne E.K."/>
            <person name="Kogle M.E."/>
            <person name="Kuo A."/>
            <person name="Riley R."/>
            <person name="Clum A."/>
            <person name="Nolan M."/>
            <person name="Lipzen A."/>
            <person name="Salamov A."/>
            <person name="Henrissat B."/>
            <person name="Wiebenga A."/>
            <person name="De vries R.P."/>
            <person name="Grigoriev I.V."/>
            <person name="Mortensen U.H."/>
            <person name="Andersen M.R."/>
            <person name="Baker S.E."/>
        </authorList>
    </citation>
    <scope>NUCLEOTIDE SEQUENCE [LARGE SCALE GENOMIC DNA]</scope>
    <source>
        <strain evidence="8 9">CBS 101889</strain>
    </source>
</reference>
<accession>A0A395HJ35</accession>
<evidence type="ECO:0000259" key="7">
    <source>
        <dbReference type="PROSITE" id="PS00624"/>
    </source>
</evidence>
<dbReference type="OrthoDB" id="269227at2759"/>
<feature type="binding site" evidence="4">
    <location>
        <begin position="133"/>
        <end position="136"/>
    </location>
    <ligand>
        <name>FAD</name>
        <dbReference type="ChEBI" id="CHEBI:57692"/>
    </ligand>
</feature>
<evidence type="ECO:0000256" key="6">
    <source>
        <dbReference type="SAM" id="SignalP"/>
    </source>
</evidence>
<keyword evidence="2" id="KW-0325">Glycoprotein</keyword>
<dbReference type="GO" id="GO:0050660">
    <property type="term" value="F:flavin adenine dinucleotide binding"/>
    <property type="evidence" value="ECO:0007669"/>
    <property type="project" value="InterPro"/>
</dbReference>
<comment type="similarity">
    <text evidence="1">Belongs to the GMC oxidoreductase family.</text>
</comment>
<evidence type="ECO:0000313" key="9">
    <source>
        <dbReference type="Proteomes" id="UP000248961"/>
    </source>
</evidence>
<dbReference type="Pfam" id="PF00732">
    <property type="entry name" value="GMC_oxred_N"/>
    <property type="match status" value="1"/>
</dbReference>
<dbReference type="InterPro" id="IPR007867">
    <property type="entry name" value="GMC_OxRtase_C"/>
</dbReference>
<dbReference type="EMBL" id="KZ824322">
    <property type="protein sequence ID" value="RAL07942.1"/>
    <property type="molecule type" value="Genomic_DNA"/>
</dbReference>
<proteinExistence type="inferred from homology"/>
<dbReference type="SUPFAM" id="SSF51905">
    <property type="entry name" value="FAD/NAD(P)-binding domain"/>
    <property type="match status" value="1"/>
</dbReference>
<dbReference type="GO" id="GO:0044550">
    <property type="term" value="P:secondary metabolite biosynthetic process"/>
    <property type="evidence" value="ECO:0007669"/>
    <property type="project" value="TreeGrafter"/>
</dbReference>
<evidence type="ECO:0000313" key="8">
    <source>
        <dbReference type="EMBL" id="RAL07942.1"/>
    </source>
</evidence>
<feature type="domain" description="Glucose-methanol-choline oxidoreductase N-terminal" evidence="7">
    <location>
        <begin position="294"/>
        <end position="308"/>
    </location>
</feature>
<feature type="signal peptide" evidence="6">
    <location>
        <begin position="1"/>
        <end position="21"/>
    </location>
</feature>
<gene>
    <name evidence="8" type="ORF">BO97DRAFT_399166</name>
</gene>
<dbReference type="InterPro" id="IPR036188">
    <property type="entry name" value="FAD/NAD-bd_sf"/>
</dbReference>
<feature type="binding site" evidence="4">
    <location>
        <begin position="49"/>
        <end position="50"/>
    </location>
    <ligand>
        <name>FAD</name>
        <dbReference type="ChEBI" id="CHEBI:57692"/>
    </ligand>
</feature>
<dbReference type="Gene3D" id="3.30.560.10">
    <property type="entry name" value="Glucose Oxidase, domain 3"/>
    <property type="match status" value="1"/>
</dbReference>
<dbReference type="PANTHER" id="PTHR11552">
    <property type="entry name" value="GLUCOSE-METHANOL-CHOLINE GMC OXIDOREDUCTASE"/>
    <property type="match status" value="1"/>
</dbReference>
<feature type="chain" id="PRO_5017224918" evidence="6">
    <location>
        <begin position="22"/>
        <end position="612"/>
    </location>
</feature>
<feature type="compositionally biased region" description="Acidic residues" evidence="5">
    <location>
        <begin position="598"/>
        <end position="612"/>
    </location>
</feature>
<dbReference type="AlphaFoldDB" id="A0A395HJ35"/>
<organism evidence="8 9">
    <name type="scientific">Aspergillus homomorphus (strain CBS 101889)</name>
    <dbReference type="NCBI Taxonomy" id="1450537"/>
    <lineage>
        <taxon>Eukaryota</taxon>
        <taxon>Fungi</taxon>
        <taxon>Dikarya</taxon>
        <taxon>Ascomycota</taxon>
        <taxon>Pezizomycotina</taxon>
        <taxon>Eurotiomycetes</taxon>
        <taxon>Eurotiomycetidae</taxon>
        <taxon>Eurotiales</taxon>
        <taxon>Aspergillaceae</taxon>
        <taxon>Aspergillus</taxon>
        <taxon>Aspergillus subgen. Circumdati</taxon>
    </lineage>
</organism>
<evidence type="ECO:0000256" key="3">
    <source>
        <dbReference type="PIRSR" id="PIRSR000137-1"/>
    </source>
</evidence>
<dbReference type="PANTHER" id="PTHR11552:SF138">
    <property type="entry name" value="DEHYDROGENASE PKFF-RELATED"/>
    <property type="match status" value="1"/>
</dbReference>
<dbReference type="GO" id="GO:0016614">
    <property type="term" value="F:oxidoreductase activity, acting on CH-OH group of donors"/>
    <property type="evidence" value="ECO:0007669"/>
    <property type="project" value="InterPro"/>
</dbReference>
<feature type="active site" description="Proton acceptor" evidence="3">
    <location>
        <position position="575"/>
    </location>
</feature>
<feature type="region of interest" description="Disordered" evidence="5">
    <location>
        <begin position="592"/>
        <end position="612"/>
    </location>
</feature>
<dbReference type="Proteomes" id="UP000248961">
    <property type="component" value="Unassembled WGS sequence"/>
</dbReference>
<dbReference type="InterPro" id="IPR012132">
    <property type="entry name" value="GMC_OxRdtase"/>
</dbReference>
<name>A0A395HJ35_ASPHC</name>
<dbReference type="GeneID" id="37198513"/>
<dbReference type="InterPro" id="IPR000172">
    <property type="entry name" value="GMC_OxRdtase_N"/>
</dbReference>
<protein>
    <submittedName>
        <fullName evidence="8">GMC oxidoreductase</fullName>
    </submittedName>
</protein>
<feature type="binding site" evidence="4">
    <location>
        <begin position="576"/>
        <end position="577"/>
    </location>
    <ligand>
        <name>FAD</name>
        <dbReference type="ChEBI" id="CHEBI:57692"/>
    </ligand>
</feature>
<keyword evidence="4" id="KW-0274">FAD</keyword>
<dbReference type="PIRSF" id="PIRSF000137">
    <property type="entry name" value="Alcohol_oxidase"/>
    <property type="match status" value="1"/>
</dbReference>